<proteinExistence type="predicted"/>
<name>A0A9N7AYY7_CLOBO</name>
<evidence type="ECO:0000313" key="2">
    <source>
        <dbReference type="Proteomes" id="UP000006160"/>
    </source>
</evidence>
<protein>
    <submittedName>
        <fullName evidence="1">Uncharacterized protein</fullName>
    </submittedName>
</protein>
<keyword evidence="1" id="KW-0614">Plasmid</keyword>
<dbReference type="Proteomes" id="UP000006160">
    <property type="component" value="Plasmid pCLG1"/>
</dbReference>
<reference evidence="1 2" key="1">
    <citation type="submission" date="2009-06" db="EMBL/GenBank/DDBJ databases">
        <authorList>
            <person name="Shrivastava S."/>
            <person name="Brinkac L.B."/>
            <person name="Brown J.L."/>
            <person name="Bruce D.B."/>
            <person name="Detter C."/>
            <person name="Green L.D."/>
            <person name="Munk C.A."/>
            <person name="Rogers Y.C."/>
            <person name="Tapia R."/>
            <person name="Saunders E.S."/>
            <person name="Sims D.R."/>
            <person name="Smith L.A."/>
            <person name="Smith T.J."/>
            <person name="Sutton G."/>
            <person name="Brettin T."/>
        </authorList>
    </citation>
    <scope>NUCLEOTIDE SEQUENCE [LARGE SCALE GENOMIC DNA]</scope>
    <source>
        <strain evidence="2">D str. 1873</strain>
        <plasmid evidence="1 2">pCLG1</plasmid>
    </source>
</reference>
<geneLocation type="plasmid" evidence="1 2">
    <name>pCLG1</name>
</geneLocation>
<dbReference type="AlphaFoldDB" id="A0A9N7AYY7"/>
<organism evidence="1 2">
    <name type="scientific">Clostridium botulinum D str. 1873</name>
    <dbReference type="NCBI Taxonomy" id="592027"/>
    <lineage>
        <taxon>Bacteria</taxon>
        <taxon>Bacillati</taxon>
        <taxon>Bacillota</taxon>
        <taxon>Clostridia</taxon>
        <taxon>Eubacteriales</taxon>
        <taxon>Clostridiaceae</taxon>
        <taxon>Clostridium</taxon>
    </lineage>
</organism>
<evidence type="ECO:0000313" key="1">
    <source>
        <dbReference type="EMBL" id="ACT33631.1"/>
    </source>
</evidence>
<dbReference type="EMBL" id="CP001659">
    <property type="protein sequence ID" value="ACT33631.1"/>
    <property type="molecule type" value="Genomic_DNA"/>
</dbReference>
<gene>
    <name evidence="1" type="ORF">CLG_0085</name>
</gene>
<accession>A0A9N7AYY7</accession>
<sequence>MYLYIWNYYFKWRKVLGLEGGISMLLIIVQSRTKPASPTSAGACCGLY</sequence>